<keyword evidence="5" id="KW-1185">Reference proteome</keyword>
<dbReference type="Pfam" id="PF13962">
    <property type="entry name" value="PGG"/>
    <property type="match status" value="1"/>
</dbReference>
<keyword evidence="2" id="KW-1133">Transmembrane helix</keyword>
<dbReference type="SUPFAM" id="SSF48403">
    <property type="entry name" value="Ankyrin repeat"/>
    <property type="match status" value="1"/>
</dbReference>
<feature type="transmembrane region" description="Helical" evidence="2">
    <location>
        <begin position="329"/>
        <end position="352"/>
    </location>
</feature>
<keyword evidence="2" id="KW-0472">Membrane</keyword>
<dbReference type="PANTHER" id="PTHR24128:SF24">
    <property type="entry name" value="ANKYRIN REPEAT PROTEIN"/>
    <property type="match status" value="1"/>
</dbReference>
<dbReference type="AlphaFoldDB" id="A0A5J5A7Z3"/>
<sequence>MDQRLRGAAQTGNIDAFYAILGEDPYILDGIDKVPFVDSPLHIAAAAGHSHFAKEMMNLKPSLAKKLNKDGFSPMHLAVQNRHTKTVIGLVQVDADLIRVKGREGMTPLHCAAARGDVDLLAGFFNVCPKSIKDFTIRSETAMHLAVKGNMFEAFEVLVGWLRRASFEDAINFVEKVVRLLTKFRTLDINAKNLEGLTALDIIEGQRAPLDIVEVRDILCSAGACRASSLPRLAPADRLRSKMSYYDNFSLNLRDVMYLSSDHRNVLVVIGALILTITYQSGLSPPGGVWQDDYSTPLVLNTSTATSSSPSQDGRLPHHAGMVILGKEIWGAFGAANSGAFLVSLIMLALLIPPNVYRSLLYVALLYMEVCYIISTSVTRPGGPPPFMPLGGNISLCIATLYPFICPLLINRKKVGRVIQVKFSRLRRGMTS</sequence>
<evidence type="ECO:0000313" key="5">
    <source>
        <dbReference type="Proteomes" id="UP000325577"/>
    </source>
</evidence>
<reference evidence="4 5" key="1">
    <citation type="submission" date="2019-09" db="EMBL/GenBank/DDBJ databases">
        <title>A chromosome-level genome assembly of the Chinese tupelo Nyssa sinensis.</title>
        <authorList>
            <person name="Yang X."/>
            <person name="Kang M."/>
            <person name="Yang Y."/>
            <person name="Xiong H."/>
            <person name="Wang M."/>
            <person name="Zhang Z."/>
            <person name="Wang Z."/>
            <person name="Wu H."/>
            <person name="Ma T."/>
            <person name="Liu J."/>
            <person name="Xi Z."/>
        </authorList>
    </citation>
    <scope>NUCLEOTIDE SEQUENCE [LARGE SCALE GENOMIC DNA]</scope>
    <source>
        <strain evidence="4">J267</strain>
        <tissue evidence="4">Leaf</tissue>
    </source>
</reference>
<name>A0A5J5A7Z3_9ASTE</name>
<evidence type="ECO:0000259" key="3">
    <source>
        <dbReference type="Pfam" id="PF13962"/>
    </source>
</evidence>
<dbReference type="Pfam" id="PF00023">
    <property type="entry name" value="Ank"/>
    <property type="match status" value="1"/>
</dbReference>
<dbReference type="PROSITE" id="PS50297">
    <property type="entry name" value="ANK_REP_REGION"/>
    <property type="match status" value="1"/>
</dbReference>
<evidence type="ECO:0000256" key="2">
    <source>
        <dbReference type="SAM" id="Phobius"/>
    </source>
</evidence>
<protein>
    <recommendedName>
        <fullName evidence="3">PGG domain-containing protein</fullName>
    </recommendedName>
</protein>
<dbReference type="InterPro" id="IPR026961">
    <property type="entry name" value="PGG_dom"/>
</dbReference>
<dbReference type="Proteomes" id="UP000325577">
    <property type="component" value="Linkage Group LG3"/>
</dbReference>
<keyword evidence="2" id="KW-0812">Transmembrane</keyword>
<dbReference type="SMART" id="SM00248">
    <property type="entry name" value="ANK"/>
    <property type="match status" value="3"/>
</dbReference>
<dbReference type="InterPro" id="IPR002110">
    <property type="entry name" value="Ankyrin_rpt"/>
</dbReference>
<feature type="transmembrane region" description="Helical" evidence="2">
    <location>
        <begin position="359"/>
        <end position="378"/>
    </location>
</feature>
<dbReference type="PROSITE" id="PS50088">
    <property type="entry name" value="ANK_REPEAT"/>
    <property type="match status" value="1"/>
</dbReference>
<feature type="transmembrane region" description="Helical" evidence="2">
    <location>
        <begin position="266"/>
        <end position="283"/>
    </location>
</feature>
<evidence type="ECO:0000313" key="4">
    <source>
        <dbReference type="EMBL" id="KAA8525487.1"/>
    </source>
</evidence>
<feature type="domain" description="PGG" evidence="3">
    <location>
        <begin position="262"/>
        <end position="373"/>
    </location>
</feature>
<gene>
    <name evidence="4" type="ORF">F0562_007342</name>
</gene>
<dbReference type="PANTHER" id="PTHR24128">
    <property type="entry name" value="HOMEOBOX PROTEIN WARIAI"/>
    <property type="match status" value="1"/>
</dbReference>
<feature type="transmembrane region" description="Helical" evidence="2">
    <location>
        <begin position="390"/>
        <end position="410"/>
    </location>
</feature>
<dbReference type="OrthoDB" id="674805at2759"/>
<dbReference type="InterPro" id="IPR036770">
    <property type="entry name" value="Ankyrin_rpt-contain_sf"/>
</dbReference>
<evidence type="ECO:0000256" key="1">
    <source>
        <dbReference type="PROSITE-ProRule" id="PRU00023"/>
    </source>
</evidence>
<proteinExistence type="predicted"/>
<feature type="repeat" description="ANK" evidence="1">
    <location>
        <begin position="70"/>
        <end position="97"/>
    </location>
</feature>
<dbReference type="Pfam" id="PF12796">
    <property type="entry name" value="Ank_2"/>
    <property type="match status" value="1"/>
</dbReference>
<keyword evidence="1" id="KW-0040">ANK repeat</keyword>
<dbReference type="Gene3D" id="1.25.40.20">
    <property type="entry name" value="Ankyrin repeat-containing domain"/>
    <property type="match status" value="1"/>
</dbReference>
<organism evidence="4 5">
    <name type="scientific">Nyssa sinensis</name>
    <dbReference type="NCBI Taxonomy" id="561372"/>
    <lineage>
        <taxon>Eukaryota</taxon>
        <taxon>Viridiplantae</taxon>
        <taxon>Streptophyta</taxon>
        <taxon>Embryophyta</taxon>
        <taxon>Tracheophyta</taxon>
        <taxon>Spermatophyta</taxon>
        <taxon>Magnoliopsida</taxon>
        <taxon>eudicotyledons</taxon>
        <taxon>Gunneridae</taxon>
        <taxon>Pentapetalae</taxon>
        <taxon>asterids</taxon>
        <taxon>Cornales</taxon>
        <taxon>Nyssaceae</taxon>
        <taxon>Nyssa</taxon>
    </lineage>
</organism>
<accession>A0A5J5A7Z3</accession>
<dbReference type="EMBL" id="CM018046">
    <property type="protein sequence ID" value="KAA8525487.1"/>
    <property type="molecule type" value="Genomic_DNA"/>
</dbReference>